<name>A0ABW2DRY6_9BACT</name>
<dbReference type="Proteomes" id="UP001596405">
    <property type="component" value="Unassembled WGS sequence"/>
</dbReference>
<proteinExistence type="predicted"/>
<keyword evidence="3" id="KW-1185">Reference proteome</keyword>
<dbReference type="RefSeq" id="WP_153042154.1">
    <property type="nucleotide sequence ID" value="NZ_JBHSYQ010000016.1"/>
</dbReference>
<dbReference type="EMBL" id="JBHSYQ010000016">
    <property type="protein sequence ID" value="MFC6999825.1"/>
    <property type="molecule type" value="Genomic_DNA"/>
</dbReference>
<dbReference type="InterPro" id="IPR037883">
    <property type="entry name" value="Knr4/Smi1-like_sf"/>
</dbReference>
<dbReference type="Pfam" id="PF09346">
    <property type="entry name" value="SMI1_KNR4"/>
    <property type="match status" value="1"/>
</dbReference>
<reference evidence="3" key="1">
    <citation type="journal article" date="2019" name="Int. J. Syst. Evol. Microbiol.">
        <title>The Global Catalogue of Microorganisms (GCM) 10K type strain sequencing project: providing services to taxonomists for standard genome sequencing and annotation.</title>
        <authorList>
            <consortium name="The Broad Institute Genomics Platform"/>
            <consortium name="The Broad Institute Genome Sequencing Center for Infectious Disease"/>
            <person name="Wu L."/>
            <person name="Ma J."/>
        </authorList>
    </citation>
    <scope>NUCLEOTIDE SEQUENCE [LARGE SCALE GENOMIC DNA]</scope>
    <source>
        <strain evidence="3">CGMCC 4.7393</strain>
    </source>
</reference>
<dbReference type="Gene3D" id="3.40.1580.10">
    <property type="entry name" value="SMI1/KNR4-like"/>
    <property type="match status" value="1"/>
</dbReference>
<feature type="domain" description="Knr4/Smi1-like" evidence="1">
    <location>
        <begin position="25"/>
        <end position="121"/>
    </location>
</feature>
<protein>
    <submittedName>
        <fullName evidence="2">SMI1/KNR4 family protein</fullName>
    </submittedName>
</protein>
<evidence type="ECO:0000259" key="1">
    <source>
        <dbReference type="Pfam" id="PF09346"/>
    </source>
</evidence>
<gene>
    <name evidence="2" type="ORF">ACFQHR_19470</name>
</gene>
<evidence type="ECO:0000313" key="3">
    <source>
        <dbReference type="Proteomes" id="UP001596405"/>
    </source>
</evidence>
<evidence type="ECO:0000313" key="2">
    <source>
        <dbReference type="EMBL" id="MFC6999825.1"/>
    </source>
</evidence>
<sequence length="155" mass="18089">MENYEALFQRLQSKSRGLGISLNPPALREELQELENSLMQKLPMEVASFYRFCNGFETDDFLFRILPVHEVLKYKDELGATSFYFAEYMIYSDTWTISIHGPEQYVIINSDHQQEEPIYLTNSIFDFVERYIGGGGVFGNSGLYKWLKQKKVSKN</sequence>
<organism evidence="2 3">
    <name type="scientific">Rufibacter roseus</name>
    <dbReference type="NCBI Taxonomy" id="1567108"/>
    <lineage>
        <taxon>Bacteria</taxon>
        <taxon>Pseudomonadati</taxon>
        <taxon>Bacteroidota</taxon>
        <taxon>Cytophagia</taxon>
        <taxon>Cytophagales</taxon>
        <taxon>Hymenobacteraceae</taxon>
        <taxon>Rufibacter</taxon>
    </lineage>
</organism>
<dbReference type="InterPro" id="IPR018958">
    <property type="entry name" value="Knr4/Smi1-like_dom"/>
</dbReference>
<comment type="caution">
    <text evidence="2">The sequence shown here is derived from an EMBL/GenBank/DDBJ whole genome shotgun (WGS) entry which is preliminary data.</text>
</comment>
<dbReference type="SUPFAM" id="SSF160631">
    <property type="entry name" value="SMI1/KNR4-like"/>
    <property type="match status" value="1"/>
</dbReference>
<accession>A0ABW2DRY6</accession>